<dbReference type="KEGG" id="bdw:94336866"/>
<dbReference type="EMBL" id="JALLKP010000003">
    <property type="protein sequence ID" value="KAK2195971.1"/>
    <property type="molecule type" value="Genomic_DNA"/>
</dbReference>
<dbReference type="AlphaFoldDB" id="A0AAD9UNL5"/>
<reference evidence="1" key="1">
    <citation type="journal article" date="2023" name="Nat. Microbiol.">
        <title>Babesia duncani multi-omics identifies virulence factors and drug targets.</title>
        <authorList>
            <person name="Singh P."/>
            <person name="Lonardi S."/>
            <person name="Liang Q."/>
            <person name="Vydyam P."/>
            <person name="Khabirova E."/>
            <person name="Fang T."/>
            <person name="Gihaz S."/>
            <person name="Thekkiniath J."/>
            <person name="Munshi M."/>
            <person name="Abel S."/>
            <person name="Ciampossin L."/>
            <person name="Batugedara G."/>
            <person name="Gupta M."/>
            <person name="Lu X.M."/>
            <person name="Lenz T."/>
            <person name="Chakravarty S."/>
            <person name="Cornillot E."/>
            <person name="Hu Y."/>
            <person name="Ma W."/>
            <person name="Gonzalez L.M."/>
            <person name="Sanchez S."/>
            <person name="Estrada K."/>
            <person name="Sanchez-Flores A."/>
            <person name="Montero E."/>
            <person name="Harb O.S."/>
            <person name="Le Roch K.G."/>
            <person name="Mamoun C.B."/>
        </authorList>
    </citation>
    <scope>NUCLEOTIDE SEQUENCE</scope>
    <source>
        <strain evidence="1">WA1</strain>
    </source>
</reference>
<dbReference type="RefSeq" id="XP_067802813.1">
    <property type="nucleotide sequence ID" value="XM_067947591.1"/>
</dbReference>
<sequence>MRNKKKWAPDKIANTLANNIASELSRYNGEEANGRDTSHFLTILYRPQFNDYKLEVYVGNKAPPEKMEQFFNLTRSNMKHLYDGSNFMGGWDDGLKLKELKHYKTHLIGIYKNSQDLLQSERINPQLVYVTFTNCKWRKKVTDGVSGS</sequence>
<dbReference type="GeneID" id="94336866"/>
<evidence type="ECO:0000313" key="2">
    <source>
        <dbReference type="Proteomes" id="UP001214638"/>
    </source>
</evidence>
<accession>A0AAD9UNL5</accession>
<evidence type="ECO:0000313" key="1">
    <source>
        <dbReference type="EMBL" id="KAK2195971.1"/>
    </source>
</evidence>
<name>A0AAD9UNL5_9APIC</name>
<comment type="caution">
    <text evidence="1">The sequence shown here is derived from an EMBL/GenBank/DDBJ whole genome shotgun (WGS) entry which is preliminary data.</text>
</comment>
<organism evidence="1 2">
    <name type="scientific">Babesia duncani</name>
    <dbReference type="NCBI Taxonomy" id="323732"/>
    <lineage>
        <taxon>Eukaryota</taxon>
        <taxon>Sar</taxon>
        <taxon>Alveolata</taxon>
        <taxon>Apicomplexa</taxon>
        <taxon>Aconoidasida</taxon>
        <taxon>Piroplasmida</taxon>
        <taxon>Babesiidae</taxon>
        <taxon>Babesia</taxon>
    </lineage>
</organism>
<protein>
    <submittedName>
        <fullName evidence="1">Uncharacterized protein</fullName>
    </submittedName>
</protein>
<dbReference type="Gene3D" id="3.40.630.30">
    <property type="match status" value="1"/>
</dbReference>
<dbReference type="Proteomes" id="UP001214638">
    <property type="component" value="Unassembled WGS sequence"/>
</dbReference>
<proteinExistence type="predicted"/>
<gene>
    <name evidence="1" type="ORF">BdWA1_002569</name>
</gene>
<keyword evidence="2" id="KW-1185">Reference proteome</keyword>